<gene>
    <name evidence="2" type="ORF">HNQ73_000546</name>
</gene>
<dbReference type="Pfam" id="PF06568">
    <property type="entry name" value="YjiS-like"/>
    <property type="match status" value="1"/>
</dbReference>
<organism evidence="2 3">
    <name type="scientific">Chelatococcus composti</name>
    <dbReference type="NCBI Taxonomy" id="1743235"/>
    <lineage>
        <taxon>Bacteria</taxon>
        <taxon>Pseudomonadati</taxon>
        <taxon>Pseudomonadota</taxon>
        <taxon>Alphaproteobacteria</taxon>
        <taxon>Hyphomicrobiales</taxon>
        <taxon>Chelatococcaceae</taxon>
        <taxon>Chelatococcus</taxon>
    </lineage>
</organism>
<dbReference type="Proteomes" id="UP000588017">
    <property type="component" value="Unassembled WGS sequence"/>
</dbReference>
<dbReference type="EMBL" id="JACHEH010000001">
    <property type="protein sequence ID" value="MBB6166938.1"/>
    <property type="molecule type" value="Genomic_DNA"/>
</dbReference>
<comment type="caution">
    <text evidence="2">The sequence shown here is derived from an EMBL/GenBank/DDBJ whole genome shotgun (WGS) entry which is preliminary data.</text>
</comment>
<accession>A0A841K2H0</accession>
<evidence type="ECO:0000259" key="1">
    <source>
        <dbReference type="Pfam" id="PF06568"/>
    </source>
</evidence>
<sequence>MSTLDNVTPFPARRPARRPALSVLTAAVSNLRHFVRLRRARQDLHELPDYLLADIGLDRSKIDEVTAFGLRRRH</sequence>
<dbReference type="AlphaFoldDB" id="A0A841K2H0"/>
<name>A0A841K2H0_9HYPH</name>
<keyword evidence="3" id="KW-1185">Reference proteome</keyword>
<evidence type="ECO:0000313" key="3">
    <source>
        <dbReference type="Proteomes" id="UP000588017"/>
    </source>
</evidence>
<evidence type="ECO:0000313" key="2">
    <source>
        <dbReference type="EMBL" id="MBB6166938.1"/>
    </source>
</evidence>
<proteinExistence type="predicted"/>
<dbReference type="InterPro" id="IPR009506">
    <property type="entry name" value="YjiS-like"/>
</dbReference>
<protein>
    <submittedName>
        <fullName evidence="2">Uncharacterized protein YjiS (DUF1127 family)</fullName>
    </submittedName>
</protein>
<dbReference type="RefSeq" id="WP_183331972.1">
    <property type="nucleotide sequence ID" value="NZ_BMHX01000001.1"/>
</dbReference>
<reference evidence="2 3" key="1">
    <citation type="submission" date="2020-08" db="EMBL/GenBank/DDBJ databases">
        <title>Genomic Encyclopedia of Type Strains, Phase IV (KMG-IV): sequencing the most valuable type-strain genomes for metagenomic binning, comparative biology and taxonomic classification.</title>
        <authorList>
            <person name="Goeker M."/>
        </authorList>
    </citation>
    <scope>NUCLEOTIDE SEQUENCE [LARGE SCALE GENOMIC DNA]</scope>
    <source>
        <strain evidence="2 3">DSM 101465</strain>
    </source>
</reference>
<feature type="domain" description="YjiS-like" evidence="1">
    <location>
        <begin position="31"/>
        <end position="60"/>
    </location>
</feature>